<dbReference type="SUPFAM" id="SSF52540">
    <property type="entry name" value="P-loop containing nucleoside triphosphate hydrolases"/>
    <property type="match status" value="1"/>
</dbReference>
<gene>
    <name evidence="1" type="ORF">PPL_00251</name>
</gene>
<dbReference type="Proteomes" id="UP000001396">
    <property type="component" value="Unassembled WGS sequence"/>
</dbReference>
<accession>D3AVY5</accession>
<protein>
    <submittedName>
        <fullName evidence="1">Uncharacterized protein</fullName>
    </submittedName>
</protein>
<dbReference type="EMBL" id="ADBJ01000002">
    <property type="protein sequence ID" value="EFA86458.1"/>
    <property type="molecule type" value="Genomic_DNA"/>
</dbReference>
<evidence type="ECO:0000313" key="2">
    <source>
        <dbReference type="Proteomes" id="UP000001396"/>
    </source>
</evidence>
<dbReference type="GeneID" id="31355785"/>
<organism evidence="1 2">
    <name type="scientific">Heterostelium pallidum (strain ATCC 26659 / Pp 5 / PN500)</name>
    <name type="common">Cellular slime mold</name>
    <name type="synonym">Polysphondylium pallidum</name>
    <dbReference type="NCBI Taxonomy" id="670386"/>
    <lineage>
        <taxon>Eukaryota</taxon>
        <taxon>Amoebozoa</taxon>
        <taxon>Evosea</taxon>
        <taxon>Eumycetozoa</taxon>
        <taxon>Dictyostelia</taxon>
        <taxon>Acytosteliales</taxon>
        <taxon>Acytosteliaceae</taxon>
        <taxon>Heterostelium</taxon>
    </lineage>
</organism>
<keyword evidence="2" id="KW-1185">Reference proteome</keyword>
<comment type="caution">
    <text evidence="1">The sequence shown here is derived from an EMBL/GenBank/DDBJ whole genome shotgun (WGS) entry which is preliminary data.</text>
</comment>
<dbReference type="AlphaFoldDB" id="D3AVY5"/>
<dbReference type="RefSeq" id="XP_020438563.1">
    <property type="nucleotide sequence ID" value="XM_020571289.1"/>
</dbReference>
<name>D3AVY5_HETP5</name>
<dbReference type="InterPro" id="IPR027417">
    <property type="entry name" value="P-loop_NTPase"/>
</dbReference>
<sequence length="194" mass="22154">MMPGILPYNTPRNIYNLTISLDTIQNDVENSSKKIVNNNGDIVSTEQDVEVLLNMVDGGAQQSNDPVLSGYHGFFLVYNIFQPTSISRMFANYERISLHYKTTPPIVVGALFNSRLQKDTHDICATNFKQVSMWCQSKNIFEQNHFMVSPSENINIVQGFYKLSKHAYLYKLQQVQQDYINQTQGKDTVSCLIQ</sequence>
<reference evidence="1 2" key="1">
    <citation type="journal article" date="2011" name="Genome Res.">
        <title>Phylogeny-wide analysis of social amoeba genomes highlights ancient origins for complex intercellular communication.</title>
        <authorList>
            <person name="Heidel A.J."/>
            <person name="Lawal H.M."/>
            <person name="Felder M."/>
            <person name="Schilde C."/>
            <person name="Helps N.R."/>
            <person name="Tunggal B."/>
            <person name="Rivero F."/>
            <person name="John U."/>
            <person name="Schleicher M."/>
            <person name="Eichinger L."/>
            <person name="Platzer M."/>
            <person name="Noegel A.A."/>
            <person name="Schaap P."/>
            <person name="Gloeckner G."/>
        </authorList>
    </citation>
    <scope>NUCLEOTIDE SEQUENCE [LARGE SCALE GENOMIC DNA]</scope>
    <source>
        <strain evidence="2">ATCC 26659 / Pp 5 / PN500</strain>
    </source>
</reference>
<evidence type="ECO:0000313" key="1">
    <source>
        <dbReference type="EMBL" id="EFA86458.1"/>
    </source>
</evidence>
<proteinExistence type="predicted"/>
<dbReference type="InParanoid" id="D3AVY5"/>